<evidence type="ECO:0000256" key="1">
    <source>
        <dbReference type="SAM" id="Phobius"/>
    </source>
</evidence>
<keyword evidence="1" id="KW-0472">Membrane</keyword>
<evidence type="ECO:0000313" key="3">
    <source>
        <dbReference type="Proteomes" id="UP001153069"/>
    </source>
</evidence>
<sequence>MRSRWDDDSTTATPYTLSSQRLGGSLGCCSTLACCYILCCYVVPTIAFGLFVHYGKGYLENYQNNTYGNNYGDDDAGGGDDDDTAGWRVWLENEYHNIIADDDANNNTDDDDDDGSMIGNYFRQYKDQLFGDDDGTSNGTSDIASYIKESYYSVYSNFAGEATDDGYGYNDNDDYMDDAWNE</sequence>
<protein>
    <submittedName>
        <fullName evidence="2">Uncharacterized protein</fullName>
    </submittedName>
</protein>
<name>A0A9N8E209_9STRA</name>
<dbReference type="EMBL" id="CAICTM010000477">
    <property type="protein sequence ID" value="CAB9511289.1"/>
    <property type="molecule type" value="Genomic_DNA"/>
</dbReference>
<evidence type="ECO:0000313" key="2">
    <source>
        <dbReference type="EMBL" id="CAB9511289.1"/>
    </source>
</evidence>
<accession>A0A9N8E209</accession>
<comment type="caution">
    <text evidence="2">The sequence shown here is derived from an EMBL/GenBank/DDBJ whole genome shotgun (WGS) entry which is preliminary data.</text>
</comment>
<organism evidence="2 3">
    <name type="scientific">Seminavis robusta</name>
    <dbReference type="NCBI Taxonomy" id="568900"/>
    <lineage>
        <taxon>Eukaryota</taxon>
        <taxon>Sar</taxon>
        <taxon>Stramenopiles</taxon>
        <taxon>Ochrophyta</taxon>
        <taxon>Bacillariophyta</taxon>
        <taxon>Bacillariophyceae</taxon>
        <taxon>Bacillariophycidae</taxon>
        <taxon>Naviculales</taxon>
        <taxon>Naviculaceae</taxon>
        <taxon>Seminavis</taxon>
    </lineage>
</organism>
<keyword evidence="1" id="KW-1133">Transmembrane helix</keyword>
<keyword evidence="3" id="KW-1185">Reference proteome</keyword>
<dbReference type="Proteomes" id="UP001153069">
    <property type="component" value="Unassembled WGS sequence"/>
</dbReference>
<feature type="transmembrane region" description="Helical" evidence="1">
    <location>
        <begin position="24"/>
        <end position="52"/>
    </location>
</feature>
<dbReference type="PROSITE" id="PS51257">
    <property type="entry name" value="PROKAR_LIPOPROTEIN"/>
    <property type="match status" value="1"/>
</dbReference>
<proteinExistence type="predicted"/>
<reference evidence="2" key="1">
    <citation type="submission" date="2020-06" db="EMBL/GenBank/DDBJ databases">
        <authorList>
            <consortium name="Plant Systems Biology data submission"/>
        </authorList>
    </citation>
    <scope>NUCLEOTIDE SEQUENCE</scope>
    <source>
        <strain evidence="2">D6</strain>
    </source>
</reference>
<keyword evidence="1" id="KW-0812">Transmembrane</keyword>
<gene>
    <name evidence="2" type="ORF">SEMRO_478_G150920.1</name>
</gene>
<dbReference type="AlphaFoldDB" id="A0A9N8E209"/>